<proteinExistence type="predicted"/>
<name>A0A075AJK1_OPIVI</name>
<dbReference type="Proteomes" id="UP000054324">
    <property type="component" value="Unassembled WGS sequence"/>
</dbReference>
<dbReference type="CTD" id="20314823"/>
<dbReference type="RefSeq" id="XP_009162727.1">
    <property type="nucleotide sequence ID" value="XM_009164463.1"/>
</dbReference>
<reference evidence="1 2" key="1">
    <citation type="submission" date="2013-11" db="EMBL/GenBank/DDBJ databases">
        <title>Opisthorchis viverrini - life in the bile duct.</title>
        <authorList>
            <person name="Young N.D."/>
            <person name="Nagarajan N."/>
            <person name="Lin S.J."/>
            <person name="Korhonen P.K."/>
            <person name="Jex A.R."/>
            <person name="Hall R.S."/>
            <person name="Safavi-Hemami H."/>
            <person name="Kaewkong W."/>
            <person name="Bertrand D."/>
            <person name="Gao S."/>
            <person name="Seet Q."/>
            <person name="Wongkham S."/>
            <person name="Teh B.T."/>
            <person name="Wongkham C."/>
            <person name="Intapan P.M."/>
            <person name="Maleewong W."/>
            <person name="Yang X."/>
            <person name="Hu M."/>
            <person name="Wang Z."/>
            <person name="Hofmann A."/>
            <person name="Sternberg P.W."/>
            <person name="Tan P."/>
            <person name="Wang J."/>
            <person name="Gasser R.B."/>
        </authorList>
    </citation>
    <scope>NUCLEOTIDE SEQUENCE [LARGE SCALE GENOMIC DNA]</scope>
</reference>
<sequence>MDSDQCTPSRPPPILNHFATPPVRIGIHSAQFQLPSSHKSEYQTFVVPYTGCSKIKSVCPTVERVESSDVTKDSSLSRRMCEQSRRHFARSHPPICACQLAQISVTSSEWPYYGHGDH</sequence>
<keyword evidence="2" id="KW-1185">Reference proteome</keyword>
<dbReference type="AlphaFoldDB" id="A0A075AJK1"/>
<dbReference type="GeneID" id="20314823"/>
<dbReference type="EMBL" id="KL596624">
    <property type="protein sequence ID" value="KER33524.1"/>
    <property type="molecule type" value="Genomic_DNA"/>
</dbReference>
<protein>
    <submittedName>
        <fullName evidence="1">Uncharacterized protein</fullName>
    </submittedName>
</protein>
<organism evidence="1 2">
    <name type="scientific">Opisthorchis viverrini</name>
    <name type="common">Southeast Asian liver fluke</name>
    <dbReference type="NCBI Taxonomy" id="6198"/>
    <lineage>
        <taxon>Eukaryota</taxon>
        <taxon>Metazoa</taxon>
        <taxon>Spiralia</taxon>
        <taxon>Lophotrochozoa</taxon>
        <taxon>Platyhelminthes</taxon>
        <taxon>Trematoda</taxon>
        <taxon>Digenea</taxon>
        <taxon>Opisthorchiida</taxon>
        <taxon>Opisthorchiata</taxon>
        <taxon>Opisthorchiidae</taxon>
        <taxon>Opisthorchis</taxon>
    </lineage>
</organism>
<dbReference type="KEGG" id="ovi:T265_00635"/>
<evidence type="ECO:0000313" key="2">
    <source>
        <dbReference type="Proteomes" id="UP000054324"/>
    </source>
</evidence>
<gene>
    <name evidence="1" type="ORF">T265_00635</name>
</gene>
<evidence type="ECO:0000313" key="1">
    <source>
        <dbReference type="EMBL" id="KER33524.1"/>
    </source>
</evidence>
<accession>A0A075AJK1</accession>